<sequence>MVKFTSALALMSLACLGQADTGGNVCTLSKLVDQKNPPPGLAHRPLPKIQGPARISLTNTISVQMIQADKTQGCTWKFFNSGGIQKEVWYSSGTKSWSSIWVYANSDQRSKDGGEGCTLHDNYCDSDNEGVFIGTAQ</sequence>
<evidence type="ECO:0000313" key="1">
    <source>
        <dbReference type="EMBL" id="KAL0934535.1"/>
    </source>
</evidence>
<comment type="caution">
    <text evidence="1">The sequence shown here is derived from an EMBL/GenBank/DDBJ whole genome shotgun (WGS) entry which is preliminary data.</text>
</comment>
<dbReference type="EMBL" id="VUJX02000007">
    <property type="protein sequence ID" value="KAL0934535.1"/>
    <property type="molecule type" value="Genomic_DNA"/>
</dbReference>
<accession>A0ACC3YRJ5</accession>
<evidence type="ECO:0000313" key="2">
    <source>
        <dbReference type="Proteomes" id="UP000805649"/>
    </source>
</evidence>
<reference evidence="1 2" key="1">
    <citation type="journal article" date="2020" name="Phytopathology">
        <title>Genome Sequence Resources of Colletotrichum truncatum, C. plurivorum, C. musicola, and C. sojae: Four Species Pathogenic to Soybean (Glycine max).</title>
        <authorList>
            <person name="Rogerio F."/>
            <person name="Boufleur T.R."/>
            <person name="Ciampi-Guillardi M."/>
            <person name="Sukno S.A."/>
            <person name="Thon M.R."/>
            <person name="Massola Junior N.S."/>
            <person name="Baroncelli R."/>
        </authorList>
    </citation>
    <scope>NUCLEOTIDE SEQUENCE [LARGE SCALE GENOMIC DNA]</scope>
    <source>
        <strain evidence="1 2">CMES1059</strain>
    </source>
</reference>
<name>A0ACC3YRJ5_COLTU</name>
<proteinExistence type="predicted"/>
<gene>
    <name evidence="1" type="ORF">CTRU02_211334</name>
</gene>
<protein>
    <submittedName>
        <fullName evidence="1">Uncharacterized protein</fullName>
    </submittedName>
</protein>
<dbReference type="Proteomes" id="UP000805649">
    <property type="component" value="Unassembled WGS sequence"/>
</dbReference>
<keyword evidence="2" id="KW-1185">Reference proteome</keyword>
<organism evidence="1 2">
    <name type="scientific">Colletotrichum truncatum</name>
    <name type="common">Anthracnose fungus</name>
    <name type="synonym">Colletotrichum capsici</name>
    <dbReference type="NCBI Taxonomy" id="5467"/>
    <lineage>
        <taxon>Eukaryota</taxon>
        <taxon>Fungi</taxon>
        <taxon>Dikarya</taxon>
        <taxon>Ascomycota</taxon>
        <taxon>Pezizomycotina</taxon>
        <taxon>Sordariomycetes</taxon>
        <taxon>Hypocreomycetidae</taxon>
        <taxon>Glomerellales</taxon>
        <taxon>Glomerellaceae</taxon>
        <taxon>Colletotrichum</taxon>
        <taxon>Colletotrichum truncatum species complex</taxon>
    </lineage>
</organism>